<accession>A0A4R3KGE5</accession>
<sequence length="430" mass="47367">MSHQISLALGISEDDLLNCMQCGFCLSVCPTYKIIPKETATPRGRIALMKAVQDGGLVTKDITESLDLCLGCRACEVACPSGVQYGTMLEHAKEVITEQTNFSAPVKAVRWLFLKQLLPYPKRMKWIRGGIRIYQKSGLQKIARKSGILKTLPWHMGAFEAVLPEVAPFRAKLPKRVEPNAKTNKPTVAFFSGCIQDTVFHETNVSTMKLLEAAGFPIVTPEDQTCCGAVHAHAGEVDLAKDLAKKNIEMLERSGASYLVNNQGGCGAMLKEYDKLLADDPVWAERAKAFVKKVKDINEILAEIDELPKLYPMNVRVTYQDSCHLTNVQKVTLQPRKLIQSIPGIEYVEMVGAGTCCGSAGTYNIVHYDESMQILDAKMINVINTQAEIVVVANPGCQMQMRMGVQRAGLEGKVRVMHIADLLAEAARLK</sequence>
<evidence type="ECO:0000256" key="3">
    <source>
        <dbReference type="ARBA" id="ARBA00022737"/>
    </source>
</evidence>
<organism evidence="8 9">
    <name type="scientific">Tepidibacillus fermentans</name>
    <dbReference type="NCBI Taxonomy" id="1281767"/>
    <lineage>
        <taxon>Bacteria</taxon>
        <taxon>Bacillati</taxon>
        <taxon>Bacillota</taxon>
        <taxon>Bacilli</taxon>
        <taxon>Bacillales</taxon>
        <taxon>Bacillaceae</taxon>
        <taxon>Tepidibacillus</taxon>
    </lineage>
</organism>
<proteinExistence type="predicted"/>
<dbReference type="Pfam" id="PF13183">
    <property type="entry name" value="Fer4_8"/>
    <property type="match status" value="1"/>
</dbReference>
<evidence type="ECO:0000259" key="7">
    <source>
        <dbReference type="PROSITE" id="PS51379"/>
    </source>
</evidence>
<comment type="cofactor">
    <cofactor evidence="6">
        <name>[4Fe-4S] cluster</name>
        <dbReference type="ChEBI" id="CHEBI:49883"/>
    </cofactor>
    <text evidence="6">Binds 2 [4Fe-4S] clusters.</text>
</comment>
<comment type="catalytic activity">
    <reaction evidence="6">
        <text>glycolate + A = glyoxylate + AH2</text>
        <dbReference type="Rhea" id="RHEA:21264"/>
        <dbReference type="ChEBI" id="CHEBI:13193"/>
        <dbReference type="ChEBI" id="CHEBI:17499"/>
        <dbReference type="ChEBI" id="CHEBI:29805"/>
        <dbReference type="ChEBI" id="CHEBI:36655"/>
        <dbReference type="EC" id="1.1.99.14"/>
    </reaction>
</comment>
<reference evidence="8 9" key="1">
    <citation type="submission" date="2019-03" db="EMBL/GenBank/DDBJ databases">
        <title>Genomic Encyclopedia of Type Strains, Phase IV (KMG-IV): sequencing the most valuable type-strain genomes for metagenomic binning, comparative biology and taxonomic classification.</title>
        <authorList>
            <person name="Goeker M."/>
        </authorList>
    </citation>
    <scope>NUCLEOTIDE SEQUENCE [LARGE SCALE GENOMIC DNA]</scope>
    <source>
        <strain evidence="8 9">DSM 23802</strain>
    </source>
</reference>
<keyword evidence="6" id="KW-0813">Transport</keyword>
<dbReference type="PIRSF" id="PIRSF000139">
    <property type="entry name" value="Glc_ox_4Fe-4S"/>
    <property type="match status" value="1"/>
</dbReference>
<keyword evidence="6" id="KW-0249">Electron transport</keyword>
<evidence type="ECO:0000256" key="4">
    <source>
        <dbReference type="ARBA" id="ARBA00023004"/>
    </source>
</evidence>
<feature type="domain" description="4Fe-4S ferredoxin-type" evidence="7">
    <location>
        <begin position="10"/>
        <end position="39"/>
    </location>
</feature>
<dbReference type="Gene3D" id="1.10.1060.10">
    <property type="entry name" value="Alpha-helical ferredoxin"/>
    <property type="match status" value="1"/>
</dbReference>
<dbReference type="InterPro" id="IPR009051">
    <property type="entry name" value="Helical_ferredxn"/>
</dbReference>
<comment type="caution">
    <text evidence="8">The sequence shown here is derived from an EMBL/GenBank/DDBJ whole genome shotgun (WGS) entry which is preliminary data.</text>
</comment>
<keyword evidence="3" id="KW-0677">Repeat</keyword>
<dbReference type="InterPro" id="IPR017900">
    <property type="entry name" value="4Fe4S_Fe_S_CS"/>
</dbReference>
<evidence type="ECO:0000313" key="9">
    <source>
        <dbReference type="Proteomes" id="UP000295788"/>
    </source>
</evidence>
<dbReference type="OrthoDB" id="9770306at2"/>
<comment type="function">
    <text evidence="6">Component of a complex that catalyzes the oxidation of glycolate to glyoxylate.</text>
</comment>
<evidence type="ECO:0000256" key="6">
    <source>
        <dbReference type="PIRNR" id="PIRNR000139"/>
    </source>
</evidence>
<dbReference type="SUPFAM" id="SSF46548">
    <property type="entry name" value="alpha-helical ferredoxin"/>
    <property type="match status" value="1"/>
</dbReference>
<evidence type="ECO:0000256" key="5">
    <source>
        <dbReference type="ARBA" id="ARBA00023014"/>
    </source>
</evidence>
<dbReference type="GO" id="GO:0019154">
    <property type="term" value="F:glycolate dehydrogenase activity"/>
    <property type="evidence" value="ECO:0007669"/>
    <property type="project" value="UniProtKB-EC"/>
</dbReference>
<keyword evidence="9" id="KW-1185">Reference proteome</keyword>
<keyword evidence="5 6" id="KW-0411">Iron-sulfur</keyword>
<dbReference type="EC" id="1.1.99.14" evidence="6"/>
<dbReference type="PROSITE" id="PS51379">
    <property type="entry name" value="4FE4S_FER_2"/>
    <property type="match status" value="2"/>
</dbReference>
<evidence type="ECO:0000256" key="2">
    <source>
        <dbReference type="ARBA" id="ARBA00022723"/>
    </source>
</evidence>
<dbReference type="PROSITE" id="PS00198">
    <property type="entry name" value="4FE4S_FER_1"/>
    <property type="match status" value="2"/>
</dbReference>
<evidence type="ECO:0000256" key="1">
    <source>
        <dbReference type="ARBA" id="ARBA00022485"/>
    </source>
</evidence>
<keyword evidence="1 6" id="KW-0004">4Fe-4S</keyword>
<dbReference type="PANTHER" id="PTHR32479">
    <property type="entry name" value="GLYCOLATE OXIDASE IRON-SULFUR SUBUNIT"/>
    <property type="match status" value="1"/>
</dbReference>
<dbReference type="PANTHER" id="PTHR32479:SF17">
    <property type="entry name" value="GLYCOLATE OXIDASE IRON-SULFUR SUBUNIT"/>
    <property type="match status" value="1"/>
</dbReference>
<dbReference type="InterPro" id="IPR004017">
    <property type="entry name" value="Cys_rich_dom"/>
</dbReference>
<feature type="domain" description="4Fe-4S ferredoxin-type" evidence="7">
    <location>
        <begin position="60"/>
        <end position="83"/>
    </location>
</feature>
<dbReference type="EMBL" id="SMAB01000010">
    <property type="protein sequence ID" value="TCS82089.1"/>
    <property type="molecule type" value="Genomic_DNA"/>
</dbReference>
<dbReference type="RefSeq" id="WP_132768921.1">
    <property type="nucleotide sequence ID" value="NZ_SMAB01000010.1"/>
</dbReference>
<name>A0A4R3KGE5_9BACI</name>
<dbReference type="GO" id="GO:0051539">
    <property type="term" value="F:4 iron, 4 sulfur cluster binding"/>
    <property type="evidence" value="ECO:0007669"/>
    <property type="project" value="UniProtKB-UniRule"/>
</dbReference>
<dbReference type="Proteomes" id="UP000295788">
    <property type="component" value="Unassembled WGS sequence"/>
</dbReference>
<protein>
    <recommendedName>
        <fullName evidence="6">Glycolate oxidase iron-sulfur subunit</fullName>
        <ecNumber evidence="6">1.1.99.14</ecNumber>
    </recommendedName>
</protein>
<dbReference type="Pfam" id="PF02754">
    <property type="entry name" value="CCG"/>
    <property type="match status" value="2"/>
</dbReference>
<gene>
    <name evidence="8" type="ORF">EDD72_11022</name>
</gene>
<dbReference type="InterPro" id="IPR012257">
    <property type="entry name" value="Glc_ox_4Fe-4S"/>
</dbReference>
<dbReference type="AlphaFoldDB" id="A0A4R3KGE5"/>
<comment type="catalytic activity">
    <reaction evidence="6">
        <text>(R)-lactate + A = pyruvate + AH2</text>
        <dbReference type="Rhea" id="RHEA:15089"/>
        <dbReference type="ChEBI" id="CHEBI:13193"/>
        <dbReference type="ChEBI" id="CHEBI:15361"/>
        <dbReference type="ChEBI" id="CHEBI:16004"/>
        <dbReference type="ChEBI" id="CHEBI:17499"/>
    </reaction>
</comment>
<keyword evidence="2 6" id="KW-0479">Metal-binding</keyword>
<dbReference type="InterPro" id="IPR017896">
    <property type="entry name" value="4Fe4S_Fe-S-bd"/>
</dbReference>
<dbReference type="GO" id="GO:0046872">
    <property type="term" value="F:metal ion binding"/>
    <property type="evidence" value="ECO:0007669"/>
    <property type="project" value="UniProtKB-UniRule"/>
</dbReference>
<evidence type="ECO:0000313" key="8">
    <source>
        <dbReference type="EMBL" id="TCS82089.1"/>
    </source>
</evidence>
<keyword evidence="4 6" id="KW-0408">Iron</keyword>